<organism evidence="1 2">
    <name type="scientific">Amedibacillus hominis</name>
    <dbReference type="NCBI Taxonomy" id="2897776"/>
    <lineage>
        <taxon>Bacteria</taxon>
        <taxon>Bacillati</taxon>
        <taxon>Bacillota</taxon>
        <taxon>Erysipelotrichia</taxon>
        <taxon>Erysipelotrichales</taxon>
        <taxon>Erysipelotrichaceae</taxon>
        <taxon>Amedibacillus</taxon>
    </lineage>
</organism>
<dbReference type="EMBL" id="JAKVPQ010000003">
    <property type="protein sequence ID" value="MCH4284693.1"/>
    <property type="molecule type" value="Genomic_DNA"/>
</dbReference>
<keyword evidence="2" id="KW-1185">Reference proteome</keyword>
<gene>
    <name evidence="1" type="ORF">LQE99_06060</name>
</gene>
<evidence type="ECO:0000313" key="2">
    <source>
        <dbReference type="Proteomes" id="UP001202402"/>
    </source>
</evidence>
<dbReference type="InterPro" id="IPR045714">
    <property type="entry name" value="DUF6070"/>
</dbReference>
<comment type="caution">
    <text evidence="1">The sequence shown here is derived from an EMBL/GenBank/DDBJ whole genome shotgun (WGS) entry which is preliminary data.</text>
</comment>
<accession>A0ABS9R4X5</accession>
<reference evidence="1 2" key="1">
    <citation type="submission" date="2022-02" db="EMBL/GenBank/DDBJ databases">
        <title>Genome of Erysipelotrichaceae sp. nov. NSJ-176 isolated from human feces.</title>
        <authorList>
            <person name="Abdugheni R."/>
        </authorList>
    </citation>
    <scope>NUCLEOTIDE SEQUENCE [LARGE SCALE GENOMIC DNA]</scope>
    <source>
        <strain evidence="1 2">NSJ-176</strain>
    </source>
</reference>
<evidence type="ECO:0000313" key="1">
    <source>
        <dbReference type="EMBL" id="MCH4284693.1"/>
    </source>
</evidence>
<proteinExistence type="predicted"/>
<dbReference type="Pfam" id="PF19546">
    <property type="entry name" value="DUF6070"/>
    <property type="match status" value="1"/>
</dbReference>
<protein>
    <submittedName>
        <fullName evidence="1">DUF6070 family protein</fullName>
    </submittedName>
</protein>
<dbReference type="RefSeq" id="WP_117579822.1">
    <property type="nucleotide sequence ID" value="NZ_JAKVPQ010000003.1"/>
</dbReference>
<sequence length="410" mass="47397">MKKKYIGIVILALILLGFILFFSSHKPSDIHLLDDNSIDISDSLKQTLQTDLKKKSESLQPIIQKDAMNGTRKNISTPALSKAGVKAIYEKLLDENSCVNDEQGYYDLQGRDHFLSFWKDYQAKKDTKLTHYTISSTGGIRRDDFIYQDNVLYLISISLYYDNGKAIISDTNGWKIEKADYDTYGYFSYKKIVLEKPFDLGDITNGYFRVDPMDETLRTYTNTYITPIEYDCNNLFVMDWDENSVDKLCFNDLVEYLYPIEHQQAIPENYMKDSGQQYISYIDANVFEDLVHRYFTIDNAILRSQNYYCETQHAYPYAELYCIASHVATPRLRPEVVKAQKEKNILTLTIHATGYEKGYPVAYTHIVKIELLDDGSYHYISNHIVPDNNNQIPKYTPGITNKSQKEGGCL</sequence>
<dbReference type="Proteomes" id="UP001202402">
    <property type="component" value="Unassembled WGS sequence"/>
</dbReference>
<name>A0ABS9R4X5_9FIRM</name>